<evidence type="ECO:0000256" key="1">
    <source>
        <dbReference type="SAM" id="MobiDB-lite"/>
    </source>
</evidence>
<organism evidence="2 3">
    <name type="scientific">Cuscuta europaea</name>
    <name type="common">European dodder</name>
    <dbReference type="NCBI Taxonomy" id="41803"/>
    <lineage>
        <taxon>Eukaryota</taxon>
        <taxon>Viridiplantae</taxon>
        <taxon>Streptophyta</taxon>
        <taxon>Embryophyta</taxon>
        <taxon>Tracheophyta</taxon>
        <taxon>Spermatophyta</taxon>
        <taxon>Magnoliopsida</taxon>
        <taxon>eudicotyledons</taxon>
        <taxon>Gunneridae</taxon>
        <taxon>Pentapetalae</taxon>
        <taxon>asterids</taxon>
        <taxon>lamiids</taxon>
        <taxon>Solanales</taxon>
        <taxon>Convolvulaceae</taxon>
        <taxon>Cuscuteae</taxon>
        <taxon>Cuscuta</taxon>
        <taxon>Cuscuta subgen. Cuscuta</taxon>
    </lineage>
</organism>
<reference evidence="2" key="1">
    <citation type="submission" date="2022-07" db="EMBL/GenBank/DDBJ databases">
        <authorList>
            <person name="Macas J."/>
            <person name="Novak P."/>
            <person name="Neumann P."/>
        </authorList>
    </citation>
    <scope>NUCLEOTIDE SEQUENCE</scope>
</reference>
<sequence>MAGIAGSPSSSATAAGSPSTSAAAASSPSISAAAGSSPFSAQKSSTVVSMIISFTKPPKPIDFEEKNKETNLGLYGLSCCGKKKERIKWEERRESGGCFSHEGGEGLKKW</sequence>
<comment type="caution">
    <text evidence="2">The sequence shown here is derived from an EMBL/GenBank/DDBJ whole genome shotgun (WGS) entry which is preliminary data.</text>
</comment>
<dbReference type="Proteomes" id="UP001152484">
    <property type="component" value="Unassembled WGS sequence"/>
</dbReference>
<feature type="region of interest" description="Disordered" evidence="1">
    <location>
        <begin position="1"/>
        <end position="42"/>
    </location>
</feature>
<dbReference type="EMBL" id="CAMAPE010000074">
    <property type="protein sequence ID" value="CAH9117626.1"/>
    <property type="molecule type" value="Genomic_DNA"/>
</dbReference>
<accession>A0A9P1A0N0</accession>
<dbReference type="AlphaFoldDB" id="A0A9P1A0N0"/>
<evidence type="ECO:0000313" key="3">
    <source>
        <dbReference type="Proteomes" id="UP001152484"/>
    </source>
</evidence>
<keyword evidence="3" id="KW-1185">Reference proteome</keyword>
<feature type="compositionally biased region" description="Low complexity" evidence="1">
    <location>
        <begin position="1"/>
        <end position="41"/>
    </location>
</feature>
<name>A0A9P1A0N0_CUSEU</name>
<feature type="region of interest" description="Disordered" evidence="1">
    <location>
        <begin position="91"/>
        <end position="110"/>
    </location>
</feature>
<evidence type="ECO:0000313" key="2">
    <source>
        <dbReference type="EMBL" id="CAH9117626.1"/>
    </source>
</evidence>
<protein>
    <submittedName>
        <fullName evidence="2">Uncharacterized protein</fullName>
    </submittedName>
</protein>
<gene>
    <name evidence="2" type="ORF">CEURO_LOCUS21616</name>
</gene>
<dbReference type="OrthoDB" id="1324199at2759"/>
<proteinExistence type="predicted"/>